<dbReference type="Pfam" id="PF13618">
    <property type="entry name" value="Gluconate_2-dh3"/>
    <property type="match status" value="1"/>
</dbReference>
<proteinExistence type="predicted"/>
<dbReference type="InterPro" id="IPR006311">
    <property type="entry name" value="TAT_signal"/>
</dbReference>
<dbReference type="EMBL" id="LYPC01000020">
    <property type="protein sequence ID" value="OCT14493.1"/>
    <property type="molecule type" value="Genomic_DNA"/>
</dbReference>
<dbReference type="STRING" id="512399.A8709_27215"/>
<evidence type="ECO:0000313" key="3">
    <source>
        <dbReference type="Proteomes" id="UP000093309"/>
    </source>
</evidence>
<dbReference type="PROSITE" id="PS51318">
    <property type="entry name" value="TAT"/>
    <property type="match status" value="1"/>
</dbReference>
<keyword evidence="1" id="KW-0472">Membrane</keyword>
<keyword evidence="3" id="KW-1185">Reference proteome</keyword>
<reference evidence="3" key="1">
    <citation type="submission" date="2016-05" db="EMBL/GenBank/DDBJ databases">
        <title>Paenibacillus oryzae. sp. nov., isolated from the rice root.</title>
        <authorList>
            <person name="Zhang J."/>
            <person name="Zhang X."/>
        </authorList>
    </citation>
    <scope>NUCLEOTIDE SEQUENCE [LARGE SCALE GENOMIC DNA]</scope>
    <source>
        <strain evidence="3">KCTC13222</strain>
    </source>
</reference>
<sequence>MADKNTHTDTPDHSRRRFLKYTGTAIGGVVVGGVIGSAMSGGFKKNSSTSSPSPSASPQATVTADYNQAPMFFNQSQLQITEAAAERIFPKDDSGPGATDLGVAFFIDHQLASPWGVNARTYRMGPFVKGEATQGDYLSIERHELITMGLNSLEETAKAKYTKGFVDLKPEEQDAILTSMEKGEISVVNGITGKTFFNQFRVLVMEGVYSDPLYGGNKNMGGWKMRKYPGNQMSYANMIDKDEFVTMEPRSLHDHFVH</sequence>
<dbReference type="AlphaFoldDB" id="A0A1C1A1U1"/>
<feature type="transmembrane region" description="Helical" evidence="1">
    <location>
        <begin position="21"/>
        <end position="43"/>
    </location>
</feature>
<protein>
    <submittedName>
        <fullName evidence="2">Dehydrogenase</fullName>
    </submittedName>
</protein>
<keyword evidence="1" id="KW-1133">Transmembrane helix</keyword>
<organism evidence="2 3">
    <name type="scientific">Paenibacillus pectinilyticus</name>
    <dbReference type="NCBI Taxonomy" id="512399"/>
    <lineage>
        <taxon>Bacteria</taxon>
        <taxon>Bacillati</taxon>
        <taxon>Bacillota</taxon>
        <taxon>Bacilli</taxon>
        <taxon>Bacillales</taxon>
        <taxon>Paenibacillaceae</taxon>
        <taxon>Paenibacillus</taxon>
    </lineage>
</organism>
<keyword evidence="1" id="KW-0812">Transmembrane</keyword>
<dbReference type="NCBIfam" id="TIGR01409">
    <property type="entry name" value="TAT_signal_seq"/>
    <property type="match status" value="1"/>
</dbReference>
<name>A0A1C1A1U1_9BACL</name>
<dbReference type="InterPro" id="IPR019546">
    <property type="entry name" value="TAT_signal_bac_arc"/>
</dbReference>
<evidence type="ECO:0000256" key="1">
    <source>
        <dbReference type="SAM" id="Phobius"/>
    </source>
</evidence>
<dbReference type="RefSeq" id="WP_065853344.1">
    <property type="nucleotide sequence ID" value="NZ_LYPC01000020.1"/>
</dbReference>
<accession>A0A1C1A1U1</accession>
<dbReference type="Proteomes" id="UP000093309">
    <property type="component" value="Unassembled WGS sequence"/>
</dbReference>
<dbReference type="OrthoDB" id="8400810at2"/>
<gene>
    <name evidence="2" type="ORF">A8709_27215</name>
</gene>
<evidence type="ECO:0000313" key="2">
    <source>
        <dbReference type="EMBL" id="OCT14493.1"/>
    </source>
</evidence>
<dbReference type="InterPro" id="IPR027056">
    <property type="entry name" value="Gluconate_2DH_su3"/>
</dbReference>
<comment type="caution">
    <text evidence="2">The sequence shown here is derived from an EMBL/GenBank/DDBJ whole genome shotgun (WGS) entry which is preliminary data.</text>
</comment>